<dbReference type="InterPro" id="IPR000811">
    <property type="entry name" value="Glyco_trans_35"/>
</dbReference>
<accession>A0A0F9TV56</accession>
<keyword evidence="3" id="KW-0021">Allosteric enzyme</keyword>
<evidence type="ECO:0000256" key="3">
    <source>
        <dbReference type="ARBA" id="ARBA00022533"/>
    </source>
</evidence>
<comment type="catalytic activity">
    <reaction evidence="1">
        <text>[(1-&gt;4)-alpha-D-glucosyl](n) + phosphate = [(1-&gt;4)-alpha-D-glucosyl](n-1) + alpha-D-glucose 1-phosphate</text>
        <dbReference type="Rhea" id="RHEA:41732"/>
        <dbReference type="Rhea" id="RHEA-COMP:9584"/>
        <dbReference type="Rhea" id="RHEA-COMP:9586"/>
        <dbReference type="ChEBI" id="CHEBI:15444"/>
        <dbReference type="ChEBI" id="CHEBI:43474"/>
        <dbReference type="ChEBI" id="CHEBI:58601"/>
        <dbReference type="EC" id="2.4.1.1"/>
    </reaction>
</comment>
<evidence type="ECO:0000256" key="2">
    <source>
        <dbReference type="ARBA" id="ARBA00006047"/>
    </source>
</evidence>
<name>A0A0F9TV56_9ZZZZ</name>
<dbReference type="PANTHER" id="PTHR42655">
    <property type="entry name" value="GLYCOGEN PHOSPHORYLASE"/>
    <property type="match status" value="1"/>
</dbReference>
<dbReference type="PANTHER" id="PTHR42655:SF1">
    <property type="entry name" value="GLYCOGEN PHOSPHORYLASE"/>
    <property type="match status" value="1"/>
</dbReference>
<protein>
    <recommendedName>
        <fullName evidence="4">DUF3417 domain-containing protein</fullName>
    </recommendedName>
</protein>
<dbReference type="GO" id="GO:0008184">
    <property type="term" value="F:glycogen phosphorylase activity"/>
    <property type="evidence" value="ECO:0007669"/>
    <property type="project" value="InterPro"/>
</dbReference>
<dbReference type="PIRSF" id="PIRSF000460">
    <property type="entry name" value="Pprylas_GlgP"/>
    <property type="match status" value="1"/>
</dbReference>
<evidence type="ECO:0000313" key="5">
    <source>
        <dbReference type="EMBL" id="KKN84905.1"/>
    </source>
</evidence>
<dbReference type="AlphaFoldDB" id="A0A0F9TV56"/>
<dbReference type="SUPFAM" id="SSF53756">
    <property type="entry name" value="UDP-Glycosyltransferase/glycogen phosphorylase"/>
    <property type="match status" value="1"/>
</dbReference>
<dbReference type="GO" id="GO:0005975">
    <property type="term" value="P:carbohydrate metabolic process"/>
    <property type="evidence" value="ECO:0007669"/>
    <property type="project" value="InterPro"/>
</dbReference>
<dbReference type="Pfam" id="PF11897">
    <property type="entry name" value="DUF3417"/>
    <property type="match status" value="1"/>
</dbReference>
<evidence type="ECO:0000256" key="1">
    <source>
        <dbReference type="ARBA" id="ARBA00001275"/>
    </source>
</evidence>
<gene>
    <name evidence="5" type="ORF">LCGC14_0284300</name>
</gene>
<proteinExistence type="inferred from homology"/>
<organism evidence="5">
    <name type="scientific">marine sediment metagenome</name>
    <dbReference type="NCBI Taxonomy" id="412755"/>
    <lineage>
        <taxon>unclassified sequences</taxon>
        <taxon>metagenomes</taxon>
        <taxon>ecological metagenomes</taxon>
    </lineage>
</organism>
<dbReference type="GO" id="GO:0030170">
    <property type="term" value="F:pyridoxal phosphate binding"/>
    <property type="evidence" value="ECO:0007669"/>
    <property type="project" value="InterPro"/>
</dbReference>
<reference evidence="5" key="1">
    <citation type="journal article" date="2015" name="Nature">
        <title>Complex archaea that bridge the gap between prokaryotes and eukaryotes.</title>
        <authorList>
            <person name="Spang A."/>
            <person name="Saw J.H."/>
            <person name="Jorgensen S.L."/>
            <person name="Zaremba-Niedzwiedzka K."/>
            <person name="Martijn J."/>
            <person name="Lind A.E."/>
            <person name="van Eijk R."/>
            <person name="Schleper C."/>
            <person name="Guy L."/>
            <person name="Ettema T.J."/>
        </authorList>
    </citation>
    <scope>NUCLEOTIDE SEQUENCE</scope>
</reference>
<dbReference type="EMBL" id="LAZR01000165">
    <property type="protein sequence ID" value="KKN84905.1"/>
    <property type="molecule type" value="Genomic_DNA"/>
</dbReference>
<dbReference type="Pfam" id="PF00343">
    <property type="entry name" value="Phosphorylase"/>
    <property type="match status" value="1"/>
</dbReference>
<dbReference type="InterPro" id="IPR052182">
    <property type="entry name" value="Glycogen/Maltodextrin_Phosph"/>
</dbReference>
<dbReference type="InterPro" id="IPR011834">
    <property type="entry name" value="Agluc_phsphrylas"/>
</dbReference>
<dbReference type="Gene3D" id="3.40.50.2000">
    <property type="entry name" value="Glycogen Phosphorylase B"/>
    <property type="match status" value="3"/>
</dbReference>
<feature type="domain" description="DUF3417" evidence="4">
    <location>
        <begin position="1"/>
        <end position="109"/>
    </location>
</feature>
<dbReference type="NCBIfam" id="TIGR02094">
    <property type="entry name" value="more_P_ylases"/>
    <property type="match status" value="1"/>
</dbReference>
<comment type="similarity">
    <text evidence="2">Belongs to the glycogen phosphorylase family.</text>
</comment>
<sequence>MPPELGALQEIAYNLRWSWHGEAMELFRRLDTLAWEETDHNPVLLLGRIAQDRLQRAAEDEGFLAQVQRVHADLQAYLQTPGWWPKTYGGDGTPQVAYFCAEYGLTDCLPIYAGGLGVLAGDHLKSASELGIPLAAVGLLYQQGYFRQRLNADGWQLEMFPRNDFSTLPVELVRDAEGRPVSVEVTIAGRRCHIHAWLARVGRVRLYLLDTNVPENSPQDRHITAQLYGGDLTNRIGQEIVLGIGGVRMLKALGINPKAYHMNEGHAAFLGLERIRLLMAEQGVSFAEAFEAVVASNVFTTHTPVPAGNDAFDPEMIEKYFAAYRGQLSLQREEFLALGRQDPSNADEPMSMTVLALRLSSGHNGVSRLHGQISRTLWAGVWPGVPTGEVPISQITNGVHTRSWLSQDLADLYVRYLGPRWHEKPSDQTVWQAVEQIPDTELWRTHERRRERLVAFARRRLKIQLTHRGAGAAELGAADEVLDPEALTIGFARRFATYKRANLILADLDRLAKLLNTSGRRVQIIFAGKAHPRDNPGKDLIREIIHTARREAFCRSIVFIEDYDMNVARYLVQGVDVWLNTPLRPMEASGTSGMKVAANGGLNVSILDGWWAEGFNPDVGWAIGSGENYDELEYQNTVESQALYDLLEKEIVPLFYDRGADNIPRGWIRKMKATMTRLAPMFNTNRMLRQYAEMFYAPAVERWDTLWANHMDRAKDLSAWKQRVRDQFVHVRVDRVTDDMNGAAGAVVGRDVCVEAVVNLAHLTPDDVTVELYFGSLDEDGQLNDGQSLRMNQVESLADNRAKYATQMPCAGTGMVGYTVRVMPANPLLTGPLAMGMIRWA</sequence>
<comment type="caution">
    <text evidence="5">The sequence shown here is derived from an EMBL/GenBank/DDBJ whole genome shotgun (WGS) entry which is preliminary data.</text>
</comment>
<evidence type="ECO:0000259" key="4">
    <source>
        <dbReference type="Pfam" id="PF11897"/>
    </source>
</evidence>
<dbReference type="InterPro" id="IPR024517">
    <property type="entry name" value="Glycogen_phosphorylase_DUF3417"/>
</dbReference>